<proteinExistence type="predicted"/>
<evidence type="ECO:0000313" key="3">
    <source>
        <dbReference type="Proteomes" id="UP000030708"/>
    </source>
</evidence>
<accession>A0A024W8E4</accession>
<dbReference type="EMBL" id="KI926414">
    <property type="protein sequence ID" value="ETW36421.1"/>
    <property type="molecule type" value="Genomic_DNA"/>
</dbReference>
<reference evidence="2 3" key="2">
    <citation type="submission" date="2013-02" db="EMBL/GenBank/DDBJ databases">
        <title>The Genome Sequence of Plasmodium falciparum Tanzania (2000708).</title>
        <authorList>
            <consortium name="The Broad Institute Genome Sequencing Platform"/>
            <consortium name="The Broad Institute Genome Sequencing Center for Infectious Disease"/>
            <person name="Neafsey D."/>
            <person name="Cheeseman I."/>
            <person name="Volkman S."/>
            <person name="Adams J."/>
            <person name="Walker B."/>
            <person name="Young S.K."/>
            <person name="Zeng Q."/>
            <person name="Gargeya S."/>
            <person name="Fitzgerald M."/>
            <person name="Haas B."/>
            <person name="Abouelleil A."/>
            <person name="Alvarado L."/>
            <person name="Arachchi H.M."/>
            <person name="Berlin A.M."/>
            <person name="Chapman S.B."/>
            <person name="Dewar J."/>
            <person name="Goldberg J."/>
            <person name="Griggs A."/>
            <person name="Gujja S."/>
            <person name="Hansen M."/>
            <person name="Howarth C."/>
            <person name="Imamovic A."/>
            <person name="Larimer J."/>
            <person name="McCowan C."/>
            <person name="Murphy C."/>
            <person name="Neiman D."/>
            <person name="Pearson M."/>
            <person name="Priest M."/>
            <person name="Roberts A."/>
            <person name="Saif S."/>
            <person name="Shea T."/>
            <person name="Sisk P."/>
            <person name="Sykes S."/>
            <person name="Wortman J."/>
            <person name="Nusbaum C."/>
            <person name="Birren B."/>
        </authorList>
    </citation>
    <scope>NUCLEOTIDE SEQUENCE [LARGE SCALE GENOMIC DNA]</scope>
    <source>
        <strain evidence="3">Tanzania (2000708)</strain>
    </source>
</reference>
<protein>
    <submittedName>
        <fullName evidence="2">Uncharacterized protein</fullName>
    </submittedName>
</protein>
<name>A0A024W8E4_PLAFA</name>
<keyword evidence="1" id="KW-1133">Transmembrane helix</keyword>
<dbReference type="AlphaFoldDB" id="A0A024W8E4"/>
<gene>
    <name evidence="2" type="ORF">PFTANZ_02821</name>
</gene>
<evidence type="ECO:0000256" key="1">
    <source>
        <dbReference type="SAM" id="Phobius"/>
    </source>
</evidence>
<reference evidence="2 3" key="1">
    <citation type="submission" date="2013-02" db="EMBL/GenBank/DDBJ databases">
        <title>The Genome Annotation of Plasmodium falciparum Tanzania (2000708).</title>
        <authorList>
            <consortium name="The Broad Institute Genome Sequencing Platform"/>
            <consortium name="The Broad Institute Genome Sequencing Center for Infectious Disease"/>
            <person name="Neafsey D."/>
            <person name="Hoffman S."/>
            <person name="Volkman S."/>
            <person name="Rosenthal P."/>
            <person name="Walker B."/>
            <person name="Young S.K."/>
            <person name="Zeng Q."/>
            <person name="Gargeya S."/>
            <person name="Fitzgerald M."/>
            <person name="Haas B."/>
            <person name="Abouelleil A."/>
            <person name="Allen A.W."/>
            <person name="Alvarado L."/>
            <person name="Arachchi H.M."/>
            <person name="Berlin A.M."/>
            <person name="Chapman S.B."/>
            <person name="Gainer-Dewar J."/>
            <person name="Goldberg J."/>
            <person name="Griggs A."/>
            <person name="Gujja S."/>
            <person name="Hansen M."/>
            <person name="Howarth C."/>
            <person name="Imamovic A."/>
            <person name="Ireland A."/>
            <person name="Larimer J."/>
            <person name="McCowan C."/>
            <person name="Murphy C."/>
            <person name="Pearson M."/>
            <person name="Poon T.W."/>
            <person name="Priest M."/>
            <person name="Roberts A."/>
            <person name="Saif S."/>
            <person name="Shea T."/>
            <person name="Sisk P."/>
            <person name="Sykes S."/>
            <person name="Wortman J."/>
            <person name="Nusbaum C."/>
            <person name="Birren B."/>
        </authorList>
    </citation>
    <scope>NUCLEOTIDE SEQUENCE [LARGE SCALE GENOMIC DNA]</scope>
    <source>
        <strain evidence="3">Tanzania (2000708)</strain>
    </source>
</reference>
<feature type="transmembrane region" description="Helical" evidence="1">
    <location>
        <begin position="31"/>
        <end position="47"/>
    </location>
</feature>
<organism evidence="2 3">
    <name type="scientific">Plasmodium falciparum Tanzania</name>
    <name type="common">2000708</name>
    <dbReference type="NCBI Taxonomy" id="1036725"/>
    <lineage>
        <taxon>Eukaryota</taxon>
        <taxon>Sar</taxon>
        <taxon>Alveolata</taxon>
        <taxon>Apicomplexa</taxon>
        <taxon>Aconoidasida</taxon>
        <taxon>Haemosporida</taxon>
        <taxon>Plasmodiidae</taxon>
        <taxon>Plasmodium</taxon>
        <taxon>Plasmodium (Laverania)</taxon>
    </lineage>
</organism>
<dbReference type="Proteomes" id="UP000030708">
    <property type="component" value="Unassembled WGS sequence"/>
</dbReference>
<evidence type="ECO:0000313" key="2">
    <source>
        <dbReference type="EMBL" id="ETW36421.1"/>
    </source>
</evidence>
<sequence length="76" mass="9579">MYQIIKYNSFYKRIVNIKKGKRKKNYNKKSTFLLFYFIYIFENINIYCNQNNTPHFKNMKLTKFEDKNFLLYFFDT</sequence>
<keyword evidence="1" id="KW-0472">Membrane</keyword>
<keyword evidence="1" id="KW-0812">Transmembrane</keyword>